<evidence type="ECO:0000313" key="1">
    <source>
        <dbReference type="EMBL" id="KAL0463432.1"/>
    </source>
</evidence>
<accession>A0AAW2YDJ7</accession>
<reference evidence="1" key="1">
    <citation type="submission" date="2020-06" db="EMBL/GenBank/DDBJ databases">
        <authorList>
            <person name="Li T."/>
            <person name="Hu X."/>
            <person name="Zhang T."/>
            <person name="Song X."/>
            <person name="Zhang H."/>
            <person name="Dai N."/>
            <person name="Sheng W."/>
            <person name="Hou X."/>
            <person name="Wei L."/>
        </authorList>
    </citation>
    <scope>NUCLEOTIDE SEQUENCE</scope>
    <source>
        <strain evidence="1">KEN1</strain>
        <tissue evidence="1">Leaf</tissue>
    </source>
</reference>
<name>A0AAW2YDJ7_9LAMI</name>
<sequence>MLAKTGTTRPTLRPAAMILATLKVLGRIKPTPSVGRAKVQSQLAKYAAKNVSSFKLRSMPSLENNDSSVNDHFHGLQKFRKDCELIWDEPPFSLCAGEVHSTSWLF</sequence>
<organism evidence="1">
    <name type="scientific">Sesamum latifolium</name>
    <dbReference type="NCBI Taxonomy" id="2727402"/>
    <lineage>
        <taxon>Eukaryota</taxon>
        <taxon>Viridiplantae</taxon>
        <taxon>Streptophyta</taxon>
        <taxon>Embryophyta</taxon>
        <taxon>Tracheophyta</taxon>
        <taxon>Spermatophyta</taxon>
        <taxon>Magnoliopsida</taxon>
        <taxon>eudicotyledons</taxon>
        <taxon>Gunneridae</taxon>
        <taxon>Pentapetalae</taxon>
        <taxon>asterids</taxon>
        <taxon>lamiids</taxon>
        <taxon>Lamiales</taxon>
        <taxon>Pedaliaceae</taxon>
        <taxon>Sesamum</taxon>
    </lineage>
</organism>
<proteinExistence type="predicted"/>
<protein>
    <submittedName>
        <fullName evidence="1">Uncharacterized protein</fullName>
    </submittedName>
</protein>
<dbReference type="EMBL" id="JACGWN010000001">
    <property type="protein sequence ID" value="KAL0463432.1"/>
    <property type="molecule type" value="Genomic_DNA"/>
</dbReference>
<reference evidence="1" key="2">
    <citation type="journal article" date="2024" name="Plant">
        <title>Genomic evolution and insights into agronomic trait innovations of Sesamum species.</title>
        <authorList>
            <person name="Miao H."/>
            <person name="Wang L."/>
            <person name="Qu L."/>
            <person name="Liu H."/>
            <person name="Sun Y."/>
            <person name="Le M."/>
            <person name="Wang Q."/>
            <person name="Wei S."/>
            <person name="Zheng Y."/>
            <person name="Lin W."/>
            <person name="Duan Y."/>
            <person name="Cao H."/>
            <person name="Xiong S."/>
            <person name="Wang X."/>
            <person name="Wei L."/>
            <person name="Li C."/>
            <person name="Ma Q."/>
            <person name="Ju M."/>
            <person name="Zhao R."/>
            <person name="Li G."/>
            <person name="Mu C."/>
            <person name="Tian Q."/>
            <person name="Mei H."/>
            <person name="Zhang T."/>
            <person name="Gao T."/>
            <person name="Zhang H."/>
        </authorList>
    </citation>
    <scope>NUCLEOTIDE SEQUENCE</scope>
    <source>
        <strain evidence="1">KEN1</strain>
    </source>
</reference>
<comment type="caution">
    <text evidence="1">The sequence shown here is derived from an EMBL/GenBank/DDBJ whole genome shotgun (WGS) entry which is preliminary data.</text>
</comment>
<gene>
    <name evidence="1" type="ORF">Slati_0230800</name>
</gene>
<dbReference type="AlphaFoldDB" id="A0AAW2YDJ7"/>